<evidence type="ECO:0000313" key="10">
    <source>
        <dbReference type="Proteomes" id="UP000321723"/>
    </source>
</evidence>
<keyword evidence="6" id="KW-0472">Membrane</keyword>
<dbReference type="Proteomes" id="UP000321723">
    <property type="component" value="Unassembled WGS sequence"/>
</dbReference>
<dbReference type="Proteomes" id="UP000564629">
    <property type="component" value="Unassembled WGS sequence"/>
</dbReference>
<evidence type="ECO:0000256" key="1">
    <source>
        <dbReference type="ARBA" id="ARBA00010641"/>
    </source>
</evidence>
<comment type="similarity">
    <text evidence="1">Belongs to the sigma-70 factor family. ECF subfamily.</text>
</comment>
<dbReference type="EMBL" id="JACHDN010000001">
    <property type="protein sequence ID" value="MBB5473062.1"/>
    <property type="molecule type" value="Genomic_DNA"/>
</dbReference>
<keyword evidence="3" id="KW-0731">Sigma factor</keyword>
<evidence type="ECO:0000256" key="3">
    <source>
        <dbReference type="ARBA" id="ARBA00023082"/>
    </source>
</evidence>
<gene>
    <name evidence="8" type="ORF">CHO01_27840</name>
    <name evidence="9" type="ORF">HNR08_001798</name>
</gene>
<dbReference type="GO" id="GO:0006352">
    <property type="term" value="P:DNA-templated transcription initiation"/>
    <property type="evidence" value="ECO:0007669"/>
    <property type="project" value="InterPro"/>
</dbReference>
<dbReference type="CDD" id="cd06171">
    <property type="entry name" value="Sigma70_r4"/>
    <property type="match status" value="1"/>
</dbReference>
<reference evidence="9 11" key="2">
    <citation type="submission" date="2020-08" db="EMBL/GenBank/DDBJ databases">
        <title>Sequencing the genomes of 1000 actinobacteria strains.</title>
        <authorList>
            <person name="Klenk H.-P."/>
        </authorList>
    </citation>
    <scope>NUCLEOTIDE SEQUENCE [LARGE SCALE GENOMIC DNA]</scope>
    <source>
        <strain evidence="9 11">DSM 9581</strain>
    </source>
</reference>
<keyword evidence="4" id="KW-0804">Transcription</keyword>
<sequence>MRRSWRRSALERRCAERLRSEDVPAPALPDSALWRAVADLSPRARTAVALRYVADLTEAEVADAMNVSRGTVATTGVPRAPAARPRAGAQPERRPGMNAPLDLVTLGDDADARPVPPVERVHARAAVLRRRRRRTASALSVGAVAAAIAVAGVVLPQGTGPAGEAPAVAQFLGVVPASAATGDVDCRIGVGDGEIPYEDWAADPVTAALPVLLDSTDLAPMRGVSMGSYTHNCAPAVPTAVLYADGTPVRALALYTDVANPYSAEGGLADVAVRGTTAQVMTFDDGGQVLSWVEPDGKRWVAWAGGMAGDEAVGLLDSLALVPDGGVEASSVPADMLTAEVPAPTTERREVSFGVDYGAPVAQWTADRVHVNVSTRPSATVEWAATGAPGVVLTEVGGHLAEYAPQPGAPEEFGEDYGELRWSAGGLTSFVSGSGGMDRLVALAESLEHVAPDDPRMVAAVNLPELPDLGG</sequence>
<proteinExistence type="inferred from homology"/>
<feature type="domain" description="RNA polymerase sigma factor 70 region 4 type 2" evidence="7">
    <location>
        <begin position="32"/>
        <end position="74"/>
    </location>
</feature>
<reference evidence="8 10" key="1">
    <citation type="submission" date="2019-07" db="EMBL/GenBank/DDBJ databases">
        <title>Whole genome shotgun sequence of Cellulomonas hominis NBRC 16055.</title>
        <authorList>
            <person name="Hosoyama A."/>
            <person name="Uohara A."/>
            <person name="Ohji S."/>
            <person name="Ichikawa N."/>
        </authorList>
    </citation>
    <scope>NUCLEOTIDE SEQUENCE [LARGE SCALE GENOMIC DNA]</scope>
    <source>
        <strain evidence="8 10">NBRC 16055</strain>
    </source>
</reference>
<evidence type="ECO:0000256" key="5">
    <source>
        <dbReference type="SAM" id="MobiDB-lite"/>
    </source>
</evidence>
<feature type="transmembrane region" description="Helical" evidence="6">
    <location>
        <begin position="136"/>
        <end position="155"/>
    </location>
</feature>
<dbReference type="EMBL" id="BJVQ01000044">
    <property type="protein sequence ID" value="GEL47668.1"/>
    <property type="molecule type" value="Genomic_DNA"/>
</dbReference>
<dbReference type="Gene3D" id="1.10.10.10">
    <property type="entry name" value="Winged helix-like DNA-binding domain superfamily/Winged helix DNA-binding domain"/>
    <property type="match status" value="1"/>
</dbReference>
<evidence type="ECO:0000256" key="4">
    <source>
        <dbReference type="ARBA" id="ARBA00023163"/>
    </source>
</evidence>
<dbReference type="SUPFAM" id="SSF88659">
    <property type="entry name" value="Sigma3 and sigma4 domains of RNA polymerase sigma factors"/>
    <property type="match status" value="1"/>
</dbReference>
<feature type="region of interest" description="Disordered" evidence="5">
    <location>
        <begin position="77"/>
        <end position="97"/>
    </location>
</feature>
<dbReference type="GO" id="GO:0016987">
    <property type="term" value="F:sigma factor activity"/>
    <property type="evidence" value="ECO:0007669"/>
    <property type="project" value="UniProtKB-KW"/>
</dbReference>
<feature type="compositionally biased region" description="Low complexity" evidence="5">
    <location>
        <begin position="78"/>
        <end position="90"/>
    </location>
</feature>
<evidence type="ECO:0000256" key="6">
    <source>
        <dbReference type="SAM" id="Phobius"/>
    </source>
</evidence>
<dbReference type="InterPro" id="IPR013324">
    <property type="entry name" value="RNA_pol_sigma_r3/r4-like"/>
</dbReference>
<keyword evidence="6" id="KW-1133">Transmembrane helix</keyword>
<dbReference type="InterPro" id="IPR036388">
    <property type="entry name" value="WH-like_DNA-bd_sf"/>
</dbReference>
<protein>
    <submittedName>
        <fullName evidence="9">DNA-binding CsgD family transcriptional regulator</fullName>
    </submittedName>
</protein>
<keyword evidence="2" id="KW-0805">Transcription regulation</keyword>
<comment type="caution">
    <text evidence="8">The sequence shown here is derived from an EMBL/GenBank/DDBJ whole genome shotgun (WGS) entry which is preliminary data.</text>
</comment>
<dbReference type="AlphaFoldDB" id="A0A511FIL8"/>
<organism evidence="8 10">
    <name type="scientific">Cellulomonas hominis</name>
    <dbReference type="NCBI Taxonomy" id="156981"/>
    <lineage>
        <taxon>Bacteria</taxon>
        <taxon>Bacillati</taxon>
        <taxon>Actinomycetota</taxon>
        <taxon>Actinomycetes</taxon>
        <taxon>Micrococcales</taxon>
        <taxon>Cellulomonadaceae</taxon>
        <taxon>Cellulomonas</taxon>
    </lineage>
</organism>
<keyword evidence="10" id="KW-1185">Reference proteome</keyword>
<evidence type="ECO:0000256" key="2">
    <source>
        <dbReference type="ARBA" id="ARBA00023015"/>
    </source>
</evidence>
<evidence type="ECO:0000259" key="7">
    <source>
        <dbReference type="Pfam" id="PF08281"/>
    </source>
</evidence>
<evidence type="ECO:0000313" key="9">
    <source>
        <dbReference type="EMBL" id="MBB5473062.1"/>
    </source>
</evidence>
<keyword evidence="6" id="KW-0812">Transmembrane</keyword>
<keyword evidence="9" id="KW-0238">DNA-binding</keyword>
<evidence type="ECO:0000313" key="8">
    <source>
        <dbReference type="EMBL" id="GEL47668.1"/>
    </source>
</evidence>
<dbReference type="RefSeq" id="WP_146838969.1">
    <property type="nucleotide sequence ID" value="NZ_BJVQ01000044.1"/>
</dbReference>
<dbReference type="OrthoDB" id="4823886at2"/>
<evidence type="ECO:0000313" key="11">
    <source>
        <dbReference type="Proteomes" id="UP000564629"/>
    </source>
</evidence>
<name>A0A511FIL8_9CELL</name>
<dbReference type="Pfam" id="PF08281">
    <property type="entry name" value="Sigma70_r4_2"/>
    <property type="match status" value="1"/>
</dbReference>
<accession>A0A511FIL8</accession>
<dbReference type="GO" id="GO:0003677">
    <property type="term" value="F:DNA binding"/>
    <property type="evidence" value="ECO:0007669"/>
    <property type="project" value="UniProtKB-KW"/>
</dbReference>
<dbReference type="InterPro" id="IPR013249">
    <property type="entry name" value="RNA_pol_sigma70_r4_t2"/>
</dbReference>